<dbReference type="InterPro" id="IPR036438">
    <property type="entry name" value="Insulin-like_sf"/>
</dbReference>
<feature type="signal peptide" evidence="13">
    <location>
        <begin position="1"/>
        <end position="21"/>
    </location>
</feature>
<dbReference type="GO" id="GO:0005615">
    <property type="term" value="C:extracellular space"/>
    <property type="evidence" value="ECO:0007669"/>
    <property type="project" value="TreeGrafter"/>
</dbReference>
<comment type="similarity">
    <text evidence="3 12">Belongs to the insulin family.</text>
</comment>
<evidence type="ECO:0000256" key="3">
    <source>
        <dbReference type="ARBA" id="ARBA00009034"/>
    </source>
</evidence>
<keyword evidence="9 12" id="KW-0372">Hormone</keyword>
<keyword evidence="16" id="KW-1185">Reference proteome</keyword>
<comment type="subcellular location">
    <subcellularLocation>
        <location evidence="2 12">Secreted</location>
    </subcellularLocation>
</comment>
<dbReference type="PROSITE" id="PS00262">
    <property type="entry name" value="INSULIN"/>
    <property type="match status" value="1"/>
</dbReference>
<dbReference type="InterPro" id="IPR022353">
    <property type="entry name" value="Insulin_CS"/>
</dbReference>
<dbReference type="Pfam" id="PF00049">
    <property type="entry name" value="Insulin"/>
    <property type="match status" value="1"/>
</dbReference>
<comment type="caution">
    <text evidence="15">The sequence shown here is derived from an EMBL/GenBank/DDBJ whole genome shotgun (WGS) entry which is preliminary data.</text>
</comment>
<dbReference type="InterPro" id="IPR004825">
    <property type="entry name" value="Insulin"/>
</dbReference>
<dbReference type="PANTHER" id="PTHR11454:SF9">
    <property type="entry name" value="INSULIN"/>
    <property type="match status" value="1"/>
</dbReference>
<evidence type="ECO:0000256" key="9">
    <source>
        <dbReference type="ARBA" id="ARBA00022702"/>
    </source>
</evidence>
<evidence type="ECO:0000256" key="13">
    <source>
        <dbReference type="SAM" id="SignalP"/>
    </source>
</evidence>
<evidence type="ECO:0000313" key="16">
    <source>
        <dbReference type="Proteomes" id="UP000824540"/>
    </source>
</evidence>
<feature type="domain" description="Insulin-like" evidence="14">
    <location>
        <begin position="26"/>
        <end position="111"/>
    </location>
</feature>
<keyword evidence="10" id="KW-1015">Disulfide bond</keyword>
<dbReference type="OrthoDB" id="10019596at2759"/>
<reference evidence="15" key="1">
    <citation type="thesis" date="2021" institute="BYU ScholarsArchive" country="Provo, UT, USA">
        <title>Applications of and Algorithms for Genome Assembly and Genomic Analyses with an Emphasis on Marine Teleosts.</title>
        <authorList>
            <person name="Pickett B.D."/>
        </authorList>
    </citation>
    <scope>NUCLEOTIDE SEQUENCE</scope>
    <source>
        <strain evidence="15">HI-2016</strain>
    </source>
</reference>
<protein>
    <recommendedName>
        <fullName evidence="5 12">Insulin</fullName>
    </recommendedName>
</protein>
<evidence type="ECO:0000256" key="11">
    <source>
        <dbReference type="ARBA" id="ARBA00023277"/>
    </source>
</evidence>
<keyword evidence="8" id="KW-0165">Cleavage on pair of basic residues</keyword>
<dbReference type="FunFam" id="1.10.100.10:FF:000003">
    <property type="entry name" value="Insulin"/>
    <property type="match status" value="1"/>
</dbReference>
<evidence type="ECO:0000256" key="7">
    <source>
        <dbReference type="ARBA" id="ARBA00022526"/>
    </source>
</evidence>
<evidence type="ECO:0000256" key="5">
    <source>
        <dbReference type="ARBA" id="ARBA00020180"/>
    </source>
</evidence>
<dbReference type="CDD" id="cd04367">
    <property type="entry name" value="IlGF_insulin_like"/>
    <property type="match status" value="1"/>
</dbReference>
<evidence type="ECO:0000259" key="14">
    <source>
        <dbReference type="SMART" id="SM00078"/>
    </source>
</evidence>
<dbReference type="InterPro" id="IPR022352">
    <property type="entry name" value="Ins/IGF/rlx"/>
</dbReference>
<dbReference type="InterPro" id="IPR016179">
    <property type="entry name" value="Insulin-like"/>
</dbReference>
<feature type="chain" id="PRO_5035719386" description="Insulin" evidence="13">
    <location>
        <begin position="22"/>
        <end position="113"/>
    </location>
</feature>
<dbReference type="PANTHER" id="PTHR11454">
    <property type="entry name" value="INSULIN/INSULIN GROWTH FACTOR"/>
    <property type="match status" value="1"/>
</dbReference>
<dbReference type="PRINTS" id="PR00277">
    <property type="entry name" value="INSULIN"/>
</dbReference>
<dbReference type="Proteomes" id="UP000824540">
    <property type="component" value="Unassembled WGS sequence"/>
</dbReference>
<dbReference type="GO" id="GO:0006006">
    <property type="term" value="P:glucose metabolic process"/>
    <property type="evidence" value="ECO:0007669"/>
    <property type="project" value="UniProtKB-UniRule"/>
</dbReference>
<evidence type="ECO:0000256" key="12">
    <source>
        <dbReference type="RuleBase" id="RU000406"/>
    </source>
</evidence>
<evidence type="ECO:0000256" key="8">
    <source>
        <dbReference type="ARBA" id="ARBA00022685"/>
    </source>
</evidence>
<keyword evidence="13" id="KW-0732">Signal</keyword>
<keyword evidence="6 12" id="KW-0964">Secreted</keyword>
<comment type="function">
    <text evidence="1 12">Insulin decreases blood glucose concentration. It increases cell permeability to monosaccharides, amino acids and fatty acids. It accelerates glycolysis, the pentose phosphate cycle, and glycogen synthesis in liver.</text>
</comment>
<evidence type="ECO:0000256" key="6">
    <source>
        <dbReference type="ARBA" id="ARBA00022525"/>
    </source>
</evidence>
<organism evidence="15 16">
    <name type="scientific">Albula glossodonta</name>
    <name type="common">roundjaw bonefish</name>
    <dbReference type="NCBI Taxonomy" id="121402"/>
    <lineage>
        <taxon>Eukaryota</taxon>
        <taxon>Metazoa</taxon>
        <taxon>Chordata</taxon>
        <taxon>Craniata</taxon>
        <taxon>Vertebrata</taxon>
        <taxon>Euteleostomi</taxon>
        <taxon>Actinopterygii</taxon>
        <taxon>Neopterygii</taxon>
        <taxon>Teleostei</taxon>
        <taxon>Albuliformes</taxon>
        <taxon>Albulidae</taxon>
        <taxon>Albula</taxon>
    </lineage>
</organism>
<dbReference type="SUPFAM" id="SSF56994">
    <property type="entry name" value="Insulin-like"/>
    <property type="match status" value="1"/>
</dbReference>
<evidence type="ECO:0000313" key="15">
    <source>
        <dbReference type="EMBL" id="KAG9342944.1"/>
    </source>
</evidence>
<gene>
    <name evidence="15" type="ORF">JZ751_015160</name>
</gene>
<dbReference type="Gene3D" id="1.10.100.10">
    <property type="entry name" value="Insulin-like"/>
    <property type="match status" value="1"/>
</dbReference>
<keyword evidence="7 12" id="KW-0313">Glucose metabolism</keyword>
<dbReference type="EMBL" id="JAFBMS010000025">
    <property type="protein sequence ID" value="KAG9342944.1"/>
    <property type="molecule type" value="Genomic_DNA"/>
</dbReference>
<evidence type="ECO:0000256" key="2">
    <source>
        <dbReference type="ARBA" id="ARBA00004613"/>
    </source>
</evidence>
<evidence type="ECO:0000256" key="1">
    <source>
        <dbReference type="ARBA" id="ARBA00002985"/>
    </source>
</evidence>
<dbReference type="AlphaFoldDB" id="A0A8T2NS28"/>
<evidence type="ECO:0000256" key="10">
    <source>
        <dbReference type="ARBA" id="ARBA00023157"/>
    </source>
</evidence>
<comment type="subunit">
    <text evidence="4 12">Heterodimer of a B chain and an A chain linked by two disulfide bonds.</text>
</comment>
<keyword evidence="11 12" id="KW-0119">Carbohydrate metabolism</keyword>
<accession>A0A8T2NS28</accession>
<name>A0A8T2NS28_9TELE</name>
<dbReference type="PRINTS" id="PR00276">
    <property type="entry name" value="INSULINFAMLY"/>
</dbReference>
<sequence length="113" mass="13004">MHSVCLTTLTLYLLCMAPSCGTFGNRRLCGPQLVEALLLVCGEKGLFYHPGRRVREENIRVMVRDSSSFQRMARMILESGEREHSNGVTKRGIVEQCCHFYCNYYDLENYCNI</sequence>
<dbReference type="GO" id="GO:0005179">
    <property type="term" value="F:hormone activity"/>
    <property type="evidence" value="ECO:0007669"/>
    <property type="project" value="UniProtKB-KW"/>
</dbReference>
<evidence type="ECO:0000256" key="4">
    <source>
        <dbReference type="ARBA" id="ARBA00011207"/>
    </source>
</evidence>
<proteinExistence type="inferred from homology"/>
<dbReference type="SMART" id="SM00078">
    <property type="entry name" value="IlGF"/>
    <property type="match status" value="1"/>
</dbReference>